<evidence type="ECO:0000259" key="12">
    <source>
        <dbReference type="PROSITE" id="PS50011"/>
    </source>
</evidence>
<keyword evidence="6 10" id="KW-0547">Nucleotide-binding</keyword>
<dbReference type="AlphaFoldDB" id="A0AAV8UDE0"/>
<gene>
    <name evidence="13" type="ORF">K2173_025241</name>
</gene>
<feature type="region of interest" description="Disordered" evidence="11">
    <location>
        <begin position="1"/>
        <end position="75"/>
    </location>
</feature>
<feature type="binding site" evidence="10">
    <location>
        <position position="189"/>
    </location>
    <ligand>
        <name>ATP</name>
        <dbReference type="ChEBI" id="CHEBI:30616"/>
    </ligand>
</feature>
<dbReference type="GO" id="GO:0004674">
    <property type="term" value="F:protein serine/threonine kinase activity"/>
    <property type="evidence" value="ECO:0007669"/>
    <property type="project" value="UniProtKB-KW"/>
</dbReference>
<dbReference type="Gene3D" id="1.10.510.10">
    <property type="entry name" value="Transferase(Phosphotransferase) domain 1"/>
    <property type="match status" value="1"/>
</dbReference>
<keyword evidence="3" id="KW-0723">Serine/threonine-protein kinase</keyword>
<protein>
    <recommendedName>
        <fullName evidence="12">Protein kinase domain-containing protein</fullName>
    </recommendedName>
</protein>
<keyword evidence="7" id="KW-0418">Kinase</keyword>
<reference evidence="13 14" key="1">
    <citation type="submission" date="2021-09" db="EMBL/GenBank/DDBJ databases">
        <title>Genomic insights and catalytic innovation underlie evolution of tropane alkaloids biosynthesis.</title>
        <authorList>
            <person name="Wang Y.-J."/>
            <person name="Tian T."/>
            <person name="Huang J.-P."/>
            <person name="Huang S.-X."/>
        </authorList>
    </citation>
    <scope>NUCLEOTIDE SEQUENCE [LARGE SCALE GENOMIC DNA]</scope>
    <source>
        <strain evidence="13">KIB-2018</strain>
        <tissue evidence="13">Leaf</tissue>
    </source>
</reference>
<dbReference type="PROSITE" id="PS00108">
    <property type="entry name" value="PROTEIN_KINASE_ST"/>
    <property type="match status" value="1"/>
</dbReference>
<dbReference type="PANTHER" id="PTHR24349">
    <property type="entry name" value="SERINE/THREONINE-PROTEIN KINASE"/>
    <property type="match status" value="1"/>
</dbReference>
<dbReference type="FunFam" id="1.10.510.10:FF:000571">
    <property type="entry name" value="Maternal embryonic leucine zipper kinase"/>
    <property type="match status" value="1"/>
</dbReference>
<evidence type="ECO:0000256" key="7">
    <source>
        <dbReference type="ARBA" id="ARBA00022777"/>
    </source>
</evidence>
<keyword evidence="4" id="KW-0597">Phosphoprotein</keyword>
<dbReference type="Gene3D" id="1.10.238.10">
    <property type="entry name" value="EF-hand"/>
    <property type="match status" value="1"/>
</dbReference>
<evidence type="ECO:0000256" key="11">
    <source>
        <dbReference type="SAM" id="MobiDB-lite"/>
    </source>
</evidence>
<dbReference type="Proteomes" id="UP001159364">
    <property type="component" value="Linkage Group LG08"/>
</dbReference>
<feature type="compositionally biased region" description="Polar residues" evidence="11">
    <location>
        <begin position="36"/>
        <end position="46"/>
    </location>
</feature>
<dbReference type="InterPro" id="IPR011992">
    <property type="entry name" value="EF-hand-dom_pair"/>
</dbReference>
<dbReference type="Pfam" id="PF00069">
    <property type="entry name" value="Pkinase"/>
    <property type="match status" value="1"/>
</dbReference>
<evidence type="ECO:0000313" key="13">
    <source>
        <dbReference type="EMBL" id="KAJ8900464.1"/>
    </source>
</evidence>
<dbReference type="CDD" id="cd05117">
    <property type="entry name" value="STKc_CAMK"/>
    <property type="match status" value="1"/>
</dbReference>
<evidence type="ECO:0000256" key="10">
    <source>
        <dbReference type="PROSITE-ProRule" id="PRU10141"/>
    </source>
</evidence>
<dbReference type="InterPro" id="IPR050205">
    <property type="entry name" value="CDPK_Ser/Thr_kinases"/>
</dbReference>
<evidence type="ECO:0000256" key="4">
    <source>
        <dbReference type="ARBA" id="ARBA00022553"/>
    </source>
</evidence>
<keyword evidence="5" id="KW-0808">Transferase</keyword>
<dbReference type="EMBL" id="JAIWQS010000008">
    <property type="protein sequence ID" value="KAJ8900464.1"/>
    <property type="molecule type" value="Genomic_DNA"/>
</dbReference>
<keyword evidence="8 10" id="KW-0067">ATP-binding</keyword>
<organism evidence="13 14">
    <name type="scientific">Erythroxylum novogranatense</name>
    <dbReference type="NCBI Taxonomy" id="1862640"/>
    <lineage>
        <taxon>Eukaryota</taxon>
        <taxon>Viridiplantae</taxon>
        <taxon>Streptophyta</taxon>
        <taxon>Embryophyta</taxon>
        <taxon>Tracheophyta</taxon>
        <taxon>Spermatophyta</taxon>
        <taxon>Magnoliopsida</taxon>
        <taxon>eudicotyledons</taxon>
        <taxon>Gunneridae</taxon>
        <taxon>Pentapetalae</taxon>
        <taxon>rosids</taxon>
        <taxon>fabids</taxon>
        <taxon>Malpighiales</taxon>
        <taxon>Erythroxylaceae</taxon>
        <taxon>Erythroxylum</taxon>
    </lineage>
</organism>
<dbReference type="InterPro" id="IPR011009">
    <property type="entry name" value="Kinase-like_dom_sf"/>
</dbReference>
<comment type="similarity">
    <text evidence="1">Belongs to the protein kinase superfamily. CAMK Ser/Thr protein kinase family. CaMK subfamily.</text>
</comment>
<evidence type="ECO:0000256" key="1">
    <source>
        <dbReference type="ARBA" id="ARBA00005354"/>
    </source>
</evidence>
<comment type="caution">
    <text evidence="13">The sequence shown here is derived from an EMBL/GenBank/DDBJ whole genome shotgun (WGS) entry which is preliminary data.</text>
</comment>
<dbReference type="PROSITE" id="PS50011">
    <property type="entry name" value="PROTEIN_KINASE_DOM"/>
    <property type="match status" value="1"/>
</dbReference>
<comment type="similarity">
    <text evidence="2">Belongs to the protein kinase superfamily. CAMK Ser/Thr protein kinase family. SNF1 subfamily.</text>
</comment>
<dbReference type="InterPro" id="IPR000719">
    <property type="entry name" value="Prot_kinase_dom"/>
</dbReference>
<accession>A0AAV8UDE0</accession>
<comment type="function">
    <text evidence="9">CIPK serine-threonine protein kinases interact with CBL proteins. Binding of a CBL protein to the regulatory NAF domain of CIPK protein lead to the activation of the kinase in a calcium-dependent manner.</text>
</comment>
<keyword evidence="14" id="KW-1185">Reference proteome</keyword>
<dbReference type="FunFam" id="1.10.238.10:FF:000085">
    <property type="entry name" value="CDPK-related kinase 1"/>
    <property type="match status" value="1"/>
</dbReference>
<evidence type="ECO:0000256" key="3">
    <source>
        <dbReference type="ARBA" id="ARBA00022527"/>
    </source>
</evidence>
<dbReference type="PROSITE" id="PS00107">
    <property type="entry name" value="PROTEIN_KINASE_ATP"/>
    <property type="match status" value="1"/>
</dbReference>
<feature type="domain" description="Protein kinase" evidence="12">
    <location>
        <begin position="156"/>
        <end position="405"/>
    </location>
</feature>
<feature type="region of interest" description="Disordered" evidence="11">
    <location>
        <begin position="89"/>
        <end position="140"/>
    </location>
</feature>
<evidence type="ECO:0000313" key="14">
    <source>
        <dbReference type="Proteomes" id="UP001159364"/>
    </source>
</evidence>
<proteinExistence type="inferred from homology"/>
<dbReference type="FunFam" id="3.30.200.20:FF:000042">
    <property type="entry name" value="Aurora kinase A"/>
    <property type="match status" value="1"/>
</dbReference>
<evidence type="ECO:0000256" key="9">
    <source>
        <dbReference type="ARBA" id="ARBA00058225"/>
    </source>
</evidence>
<dbReference type="InterPro" id="IPR017441">
    <property type="entry name" value="Protein_kinase_ATP_BS"/>
</dbReference>
<sequence length="590" mass="65378">MGQRFSKISGNKQSGSTTPIVPSGDQDQPSSPNPISPNKTIPSVGNTSPSSSHPSSLPIPLPSTSHNDPIPSLNPHYLPSPLPLAARIDPIPSVRNGPPRRLHSRFKPPLPPNSNRETIPSVRDISPQPGVVSQHPEQQQRSDITFGFSENFGTKYRLQNEIGRGAFGHIYSARVMEGELKHQVVAVKKISKARIAATLAIADVGREVTITRALSGHKHVVKFYEACEDADNVYIVMERCVGGELLNKNGIRRYREEDAKAVVGQIFSAIAFCHLQGVIHRDLKPENILFSSDDADADIKLIDFGLSNFIGADERLTECVGSKSHAAPEVFGKCYGVEADVWCVGVITYQLLTGSLPSGQIRSRIDQDSCWVSVSPEGKDFIKRLLQRNYEKRMTAVQALTHPWLRNNSCSIPLDIWIYKRVSEYLFLGPIKQAALMALSNALPEDELAYLRAQYDLLEPSNVDGCVSLENFTMALQRNATDAMWMSRVHELLHTMGALAARRMNFDEFRAAVISPRQLEAREDWGELFWAAFVHFEKTGNRIISSHALASELNIRRTSLNDGWIKRTDANLSRVGFLTVLLSSNTSPLA</sequence>
<dbReference type="SUPFAM" id="SSF47473">
    <property type="entry name" value="EF-hand"/>
    <property type="match status" value="1"/>
</dbReference>
<dbReference type="SMART" id="SM00220">
    <property type="entry name" value="S_TKc"/>
    <property type="match status" value="1"/>
</dbReference>
<evidence type="ECO:0000256" key="8">
    <source>
        <dbReference type="ARBA" id="ARBA00022840"/>
    </source>
</evidence>
<evidence type="ECO:0000256" key="6">
    <source>
        <dbReference type="ARBA" id="ARBA00022741"/>
    </source>
</evidence>
<feature type="compositionally biased region" description="Low complexity" evidence="11">
    <location>
        <begin position="47"/>
        <end position="66"/>
    </location>
</feature>
<evidence type="ECO:0000256" key="2">
    <source>
        <dbReference type="ARBA" id="ARBA00006234"/>
    </source>
</evidence>
<evidence type="ECO:0000256" key="5">
    <source>
        <dbReference type="ARBA" id="ARBA00022679"/>
    </source>
</evidence>
<name>A0AAV8UDE0_9ROSI</name>
<dbReference type="SUPFAM" id="SSF56112">
    <property type="entry name" value="Protein kinase-like (PK-like)"/>
    <property type="match status" value="1"/>
</dbReference>
<feature type="compositionally biased region" description="Polar residues" evidence="11">
    <location>
        <begin position="1"/>
        <end position="30"/>
    </location>
</feature>
<dbReference type="InterPro" id="IPR008271">
    <property type="entry name" value="Ser/Thr_kinase_AS"/>
</dbReference>
<dbReference type="Gene3D" id="3.30.200.20">
    <property type="entry name" value="Phosphorylase Kinase, domain 1"/>
    <property type="match status" value="1"/>
</dbReference>
<dbReference type="GO" id="GO:0005524">
    <property type="term" value="F:ATP binding"/>
    <property type="evidence" value="ECO:0007669"/>
    <property type="project" value="UniProtKB-UniRule"/>
</dbReference>